<proteinExistence type="predicted"/>
<dbReference type="RefSeq" id="WP_148780916.1">
    <property type="nucleotide sequence ID" value="NZ_VNHU01000001.1"/>
</dbReference>
<comment type="caution">
    <text evidence="1">The sequence shown here is derived from an EMBL/GenBank/DDBJ whole genome shotgun (WGS) entry which is preliminary data.</text>
</comment>
<dbReference type="InterPro" id="IPR007833">
    <property type="entry name" value="Capsule_polysaccharide_synth"/>
</dbReference>
<dbReference type="EMBL" id="VNHU01000001">
    <property type="protein sequence ID" value="TYP76872.1"/>
    <property type="molecule type" value="Genomic_DNA"/>
</dbReference>
<protein>
    <submittedName>
        <fullName evidence="1">Capsular polysaccharide biosynthesis protein</fullName>
    </submittedName>
</protein>
<dbReference type="Gene3D" id="3.40.50.12580">
    <property type="match status" value="1"/>
</dbReference>
<dbReference type="AlphaFoldDB" id="A0A5S5CED9"/>
<dbReference type="OrthoDB" id="9782449at2"/>
<accession>A0A5S5CED9</accession>
<organism evidence="1 2">
    <name type="scientific">Aquimarina intermedia</name>
    <dbReference type="NCBI Taxonomy" id="350814"/>
    <lineage>
        <taxon>Bacteria</taxon>
        <taxon>Pseudomonadati</taxon>
        <taxon>Bacteroidota</taxon>
        <taxon>Flavobacteriia</taxon>
        <taxon>Flavobacteriales</taxon>
        <taxon>Flavobacteriaceae</taxon>
        <taxon>Aquimarina</taxon>
    </lineage>
</organism>
<dbReference type="Proteomes" id="UP000324376">
    <property type="component" value="Unassembled WGS sequence"/>
</dbReference>
<dbReference type="GO" id="GO:0015774">
    <property type="term" value="P:polysaccharide transport"/>
    <property type="evidence" value="ECO:0007669"/>
    <property type="project" value="InterPro"/>
</dbReference>
<evidence type="ECO:0000313" key="1">
    <source>
        <dbReference type="EMBL" id="TYP76872.1"/>
    </source>
</evidence>
<name>A0A5S5CED9_9FLAO</name>
<keyword evidence="2" id="KW-1185">Reference proteome</keyword>
<sequence>MKILIIESRSNIVLWDEVFQNNLDDTVEVHYLIFNAHFSSNFGINHYVKKNKDEGDNIDVPIQFDRQRNFFKSTNVHHYGSYYRQIYEIINKIQPNVVLGEAASFQDYLTIKVCREFGILYLNPMTSRYPSNRFAFYIEDTLVPFLGSRENLNENNLTKIYEGIVNRVVIPDYMSKKNYKFSIVKRILDLKVKLLSYLKGDPNTPSALYFISRTISLKKIEKQWSNVSVNDLTSENKFKLLYPMQMQPESNIDVYGAPFNNQFEIIKSICKYLDKDDVLYIKPNPKPFMEISEELVRFANQSKQIKLLSFDSSMNDIFPKVDLIITVTGTVSIEAILANKPVGVFKTTYFNDTKNCYQIKNYEDIADLIGMVKTKSFTKLNIEDRLDHLNYLNNISYQGRISFVNLQEDEILEIRKSFKLFLSQFSLIDPKEIEKHISTIN</sequence>
<reference evidence="1 2" key="1">
    <citation type="submission" date="2019-07" db="EMBL/GenBank/DDBJ databases">
        <title>Genomic Encyclopedia of Archaeal and Bacterial Type Strains, Phase II (KMG-II): from individual species to whole genera.</title>
        <authorList>
            <person name="Goeker M."/>
        </authorList>
    </citation>
    <scope>NUCLEOTIDE SEQUENCE [LARGE SCALE GENOMIC DNA]</scope>
    <source>
        <strain evidence="1 2">DSM 17527</strain>
    </source>
</reference>
<dbReference type="GO" id="GO:0000271">
    <property type="term" value="P:polysaccharide biosynthetic process"/>
    <property type="evidence" value="ECO:0007669"/>
    <property type="project" value="InterPro"/>
</dbReference>
<dbReference type="SUPFAM" id="SSF53756">
    <property type="entry name" value="UDP-Glycosyltransferase/glycogen phosphorylase"/>
    <property type="match status" value="1"/>
</dbReference>
<dbReference type="InterPro" id="IPR043148">
    <property type="entry name" value="TagF_C"/>
</dbReference>
<evidence type="ECO:0000313" key="2">
    <source>
        <dbReference type="Proteomes" id="UP000324376"/>
    </source>
</evidence>
<gene>
    <name evidence="1" type="ORF">BD809_10117</name>
</gene>
<dbReference type="Pfam" id="PF05159">
    <property type="entry name" value="Capsule_synth"/>
    <property type="match status" value="1"/>
</dbReference>